<evidence type="ECO:0000256" key="2">
    <source>
        <dbReference type="ARBA" id="ARBA00005806"/>
    </source>
</evidence>
<dbReference type="PANTHER" id="PTHR30548:SF4">
    <property type="entry name" value="SUBUNIT OF OXYGEN-SENSITIVE 2-HYDROXYISOCAPROYL-COA DEHYDRATASE"/>
    <property type="match status" value="1"/>
</dbReference>
<gene>
    <name evidence="7" type="ORF">WMO41_12125</name>
</gene>
<dbReference type="Gene3D" id="3.40.50.11890">
    <property type="match status" value="1"/>
</dbReference>
<evidence type="ECO:0000256" key="6">
    <source>
        <dbReference type="SAM" id="MobiDB-lite"/>
    </source>
</evidence>
<dbReference type="RefSeq" id="WP_349229975.1">
    <property type="nucleotide sequence ID" value="NZ_JBBMFJ010000027.1"/>
</dbReference>
<comment type="similarity">
    <text evidence="2">Belongs to the FldB/FldC dehydratase alpha/beta subunit family.</text>
</comment>
<keyword evidence="5" id="KW-0411">Iron-sulfur</keyword>
<dbReference type="Pfam" id="PF06050">
    <property type="entry name" value="HGD-D"/>
    <property type="match status" value="1"/>
</dbReference>
<keyword evidence="4" id="KW-0408">Iron</keyword>
<keyword evidence="3" id="KW-0479">Metal-binding</keyword>
<dbReference type="Gene3D" id="3.40.50.11900">
    <property type="match status" value="1"/>
</dbReference>
<name>A0ABV1HNJ8_9FIRM</name>
<evidence type="ECO:0000256" key="4">
    <source>
        <dbReference type="ARBA" id="ARBA00023004"/>
    </source>
</evidence>
<organism evidence="7 8">
    <name type="scientific">Ventrimonas faecis</name>
    <dbReference type="NCBI Taxonomy" id="3133170"/>
    <lineage>
        <taxon>Bacteria</taxon>
        <taxon>Bacillati</taxon>
        <taxon>Bacillota</taxon>
        <taxon>Clostridia</taxon>
        <taxon>Lachnospirales</taxon>
        <taxon>Lachnospiraceae</taxon>
        <taxon>Ventrimonas</taxon>
    </lineage>
</organism>
<dbReference type="PANTHER" id="PTHR30548">
    <property type="entry name" value="2-HYDROXYGLUTARYL-COA DEHYDRATASE, D-COMPONENT-RELATED"/>
    <property type="match status" value="1"/>
</dbReference>
<evidence type="ECO:0000256" key="3">
    <source>
        <dbReference type="ARBA" id="ARBA00022723"/>
    </source>
</evidence>
<evidence type="ECO:0000313" key="8">
    <source>
        <dbReference type="Proteomes" id="UP001437460"/>
    </source>
</evidence>
<dbReference type="InterPro" id="IPR010327">
    <property type="entry name" value="FldB/FldC_alpha/beta"/>
</dbReference>
<evidence type="ECO:0000256" key="5">
    <source>
        <dbReference type="ARBA" id="ARBA00023014"/>
    </source>
</evidence>
<protein>
    <submittedName>
        <fullName evidence="7">2-hydroxyacyl-CoA dehydratase family protein</fullName>
    </submittedName>
</protein>
<evidence type="ECO:0000256" key="1">
    <source>
        <dbReference type="ARBA" id="ARBA00001966"/>
    </source>
</evidence>
<feature type="region of interest" description="Disordered" evidence="6">
    <location>
        <begin position="1"/>
        <end position="28"/>
    </location>
</feature>
<sequence>MAEEQKTNAEPAPNGSSGQAADPPKKKKVLSKSRIMVGEQLTKLYQDTVAAKERGEKIGWSASIFPQEIAEAMGLYIVYPENHAAGLAARHQAEEYLNYAEGEGYNMDVCSYARINLAYMDSLTAPGNNMPKPDFVLCCNNICNQLTKWFENLARKFDVPMFLIDTVYNYTPTASEEKVKYVRNQIDEYIKGLEGLTGKKLDPAKLEHVMRVSLRNKDLWRKANELLAHKPSPLTGFELFNYMSCMVCCRGKESTTAILEQLISEIEENLKTGKSTFPVEEKYRIFWEGIACWPYLGHTLKTLRNYGVNLVATGYVNAWGLEYEVNDLDGLARAYIDLPNNNNNLDTIVARRVEAVKQFQCDGVVYHVNRSCKVMDCQQYELQRRVQEGTEVPYMAFDGDQADFRAYSEAQYETRVQAFVELMEEAKRQRGDGE</sequence>
<reference evidence="7 8" key="1">
    <citation type="submission" date="2024-03" db="EMBL/GenBank/DDBJ databases">
        <title>Human intestinal bacterial collection.</title>
        <authorList>
            <person name="Pauvert C."/>
            <person name="Hitch T.C.A."/>
            <person name="Clavel T."/>
        </authorList>
    </citation>
    <scope>NUCLEOTIDE SEQUENCE [LARGE SCALE GENOMIC DNA]</scope>
    <source>
        <strain evidence="7 8">CLA-AP-H27</strain>
    </source>
</reference>
<keyword evidence="8" id="KW-1185">Reference proteome</keyword>
<evidence type="ECO:0000313" key="7">
    <source>
        <dbReference type="EMBL" id="MEQ2563899.1"/>
    </source>
</evidence>
<dbReference type="Proteomes" id="UP001437460">
    <property type="component" value="Unassembled WGS sequence"/>
</dbReference>
<accession>A0ABV1HNJ8</accession>
<proteinExistence type="inferred from homology"/>
<dbReference type="EMBL" id="JBBMFJ010000027">
    <property type="protein sequence ID" value="MEQ2563899.1"/>
    <property type="molecule type" value="Genomic_DNA"/>
</dbReference>
<comment type="caution">
    <text evidence="7">The sequence shown here is derived from an EMBL/GenBank/DDBJ whole genome shotgun (WGS) entry which is preliminary data.</text>
</comment>
<comment type="cofactor">
    <cofactor evidence="1">
        <name>[4Fe-4S] cluster</name>
        <dbReference type="ChEBI" id="CHEBI:49883"/>
    </cofactor>
</comment>